<reference evidence="3 4" key="1">
    <citation type="submission" date="2020-07" db="EMBL/GenBank/DDBJ databases">
        <title>Complete genome sequence for Sandaracinobacter sp. M6.</title>
        <authorList>
            <person name="Tang Y."/>
            <person name="Liu Q."/>
            <person name="Guo Z."/>
            <person name="Lei P."/>
            <person name="Huang B."/>
        </authorList>
    </citation>
    <scope>NUCLEOTIDE SEQUENCE [LARGE SCALE GENOMIC DNA]</scope>
    <source>
        <strain evidence="3 4">M6</strain>
    </source>
</reference>
<feature type="chain" id="PRO_5028983420" evidence="2">
    <location>
        <begin position="24"/>
        <end position="266"/>
    </location>
</feature>
<feature type="region of interest" description="Disordered" evidence="1">
    <location>
        <begin position="42"/>
        <end position="68"/>
    </location>
</feature>
<dbReference type="CDD" id="cd00657">
    <property type="entry name" value="Ferritin_like"/>
    <property type="match status" value="1"/>
</dbReference>
<gene>
    <name evidence="3" type="ORF">H3309_05330</name>
</gene>
<proteinExistence type="predicted"/>
<dbReference type="PANTHER" id="PTHR42782">
    <property type="entry name" value="SI:CH73-314G15.3"/>
    <property type="match status" value="1"/>
</dbReference>
<evidence type="ECO:0000313" key="4">
    <source>
        <dbReference type="Proteomes" id="UP000515292"/>
    </source>
</evidence>
<organism evidence="3 4">
    <name type="scientific">Sandaracinobacteroides saxicola</name>
    <dbReference type="NCBI Taxonomy" id="2759707"/>
    <lineage>
        <taxon>Bacteria</taxon>
        <taxon>Pseudomonadati</taxon>
        <taxon>Pseudomonadota</taxon>
        <taxon>Alphaproteobacteria</taxon>
        <taxon>Sphingomonadales</taxon>
        <taxon>Sphingosinicellaceae</taxon>
        <taxon>Sandaracinobacteroides</taxon>
    </lineage>
</organism>
<feature type="compositionally biased region" description="Low complexity" evidence="1">
    <location>
        <begin position="42"/>
        <end position="61"/>
    </location>
</feature>
<dbReference type="PIRSF" id="PIRSF012318">
    <property type="entry name" value="UCP012318"/>
    <property type="match status" value="1"/>
</dbReference>
<evidence type="ECO:0000256" key="1">
    <source>
        <dbReference type="SAM" id="MobiDB-lite"/>
    </source>
</evidence>
<evidence type="ECO:0000256" key="2">
    <source>
        <dbReference type="SAM" id="SignalP"/>
    </source>
</evidence>
<evidence type="ECO:0000313" key="3">
    <source>
        <dbReference type="EMBL" id="QMW23896.1"/>
    </source>
</evidence>
<dbReference type="PANTHER" id="PTHR42782:SF2">
    <property type="entry name" value="3-OXOACYL-[ACYL-CARRIER-PROTEIN] SYNTHASE-LIKE PROTEIN"/>
    <property type="match status" value="1"/>
</dbReference>
<feature type="signal peptide" evidence="2">
    <location>
        <begin position="1"/>
        <end position="23"/>
    </location>
</feature>
<dbReference type="Proteomes" id="UP000515292">
    <property type="component" value="Chromosome"/>
</dbReference>
<dbReference type="Pfam" id="PF04305">
    <property type="entry name" value="DUF455"/>
    <property type="match status" value="1"/>
</dbReference>
<accession>A0A7G5IKK4</accession>
<name>A0A7G5IKK4_9SPHN</name>
<dbReference type="SUPFAM" id="SSF47240">
    <property type="entry name" value="Ferritin-like"/>
    <property type="match status" value="1"/>
</dbReference>
<protein>
    <submittedName>
        <fullName evidence="3">Ferritin-like domain-containing protein</fullName>
    </submittedName>
</protein>
<dbReference type="AlphaFoldDB" id="A0A7G5IKK4"/>
<dbReference type="RefSeq" id="WP_182297719.1">
    <property type="nucleotide sequence ID" value="NZ_CP059851.1"/>
</dbReference>
<sequence length="266" mass="28412">MTSLAAVAAGVLATGDAAATAHAARALAAAWRAGTLTLAGTAPLPDSPARPARPAMLPASRMPRRGRAGSPRARFAMLHALAHIELNAIDLAADMLGRFAPPMPPAFADDWVLVLDEEAQHFNLLHRWLQTSGGDYGDLPAHDGLWQAAHDTRHDLAARLAIVPQVLEARGLDVTPAMIARFAAVGDERVVSILTRILADEIGHVAIGNRWFRFVCDRAKTPPQAAFHALVQRHFRGMVKPPFNDSARLQAGLTPGWYLPLGSPAA</sequence>
<dbReference type="EMBL" id="CP059851">
    <property type="protein sequence ID" value="QMW23896.1"/>
    <property type="molecule type" value="Genomic_DNA"/>
</dbReference>
<keyword evidence="4" id="KW-1185">Reference proteome</keyword>
<keyword evidence="2" id="KW-0732">Signal</keyword>
<dbReference type="InterPro" id="IPR007402">
    <property type="entry name" value="DUF455"/>
</dbReference>
<dbReference type="InterPro" id="IPR011197">
    <property type="entry name" value="UCP012318"/>
</dbReference>
<dbReference type="KEGG" id="sand:H3309_05330"/>
<dbReference type="InterPro" id="IPR009078">
    <property type="entry name" value="Ferritin-like_SF"/>
</dbReference>